<sequence length="242" mass="25612">MPPKKTASFEVPDPGQPSTDVSKKGVKNSEKLKLDVAGESSKVAVTRKVSTHPSTMEMVKEALKALDTRKGLSAQAIRGYILEKYPSVDAVRLKYMLRKALTKGLEVGTLVRPANSTGNGAQGRFRLAVRGKTKEPKGTENSDPNVEKSKVETKSKGTGSKKTKPVPKKLKDEDSGSTEALASKVAPAKKPKAAKEGAKKAAAKTKVATVPKARNAKSLANQLEGEGEAAAKKPGKRGKNAQ</sequence>
<dbReference type="GO" id="GO:0003690">
    <property type="term" value="F:double-stranded DNA binding"/>
    <property type="evidence" value="ECO:0007669"/>
    <property type="project" value="TreeGrafter"/>
</dbReference>
<keyword evidence="5 7" id="KW-0238">DNA-binding</keyword>
<dbReference type="SMART" id="SM00526">
    <property type="entry name" value="H15"/>
    <property type="match status" value="1"/>
</dbReference>
<proteinExistence type="inferred from homology"/>
<feature type="compositionally biased region" description="Basic residues" evidence="8">
    <location>
        <begin position="159"/>
        <end position="168"/>
    </location>
</feature>
<name>A0A9D3LRX8_ANGAN</name>
<evidence type="ECO:0000256" key="6">
    <source>
        <dbReference type="ARBA" id="ARBA00023242"/>
    </source>
</evidence>
<dbReference type="PANTHER" id="PTHR11467:SF20">
    <property type="entry name" value="H15 DOMAIN-CONTAINING PROTEIN-RELATED"/>
    <property type="match status" value="1"/>
</dbReference>
<dbReference type="AlphaFoldDB" id="A0A9D3LRX8"/>
<dbReference type="InterPro" id="IPR036390">
    <property type="entry name" value="WH_DNA-bd_sf"/>
</dbReference>
<feature type="compositionally biased region" description="Basic and acidic residues" evidence="8">
    <location>
        <begin position="132"/>
        <end position="155"/>
    </location>
</feature>
<dbReference type="Gene3D" id="1.10.10.10">
    <property type="entry name" value="Winged helix-like DNA-binding domain superfamily/Winged helix DNA-binding domain"/>
    <property type="match status" value="1"/>
</dbReference>
<evidence type="ECO:0000256" key="7">
    <source>
        <dbReference type="RuleBase" id="RU003894"/>
    </source>
</evidence>
<evidence type="ECO:0000256" key="1">
    <source>
        <dbReference type="ARBA" id="ARBA00002809"/>
    </source>
</evidence>
<organism evidence="10 11">
    <name type="scientific">Anguilla anguilla</name>
    <name type="common">European freshwater eel</name>
    <name type="synonym">Muraena anguilla</name>
    <dbReference type="NCBI Taxonomy" id="7936"/>
    <lineage>
        <taxon>Eukaryota</taxon>
        <taxon>Metazoa</taxon>
        <taxon>Chordata</taxon>
        <taxon>Craniata</taxon>
        <taxon>Vertebrata</taxon>
        <taxon>Euteleostomi</taxon>
        <taxon>Actinopterygii</taxon>
        <taxon>Neopterygii</taxon>
        <taxon>Teleostei</taxon>
        <taxon>Anguilliformes</taxon>
        <taxon>Anguillidae</taxon>
        <taxon>Anguilla</taxon>
    </lineage>
</organism>
<dbReference type="FunFam" id="1.10.10.10:FF:000393">
    <property type="entry name" value="Oocyte-specific H1 histone"/>
    <property type="match status" value="1"/>
</dbReference>
<accession>A0A9D3LRX8</accession>
<evidence type="ECO:0000256" key="5">
    <source>
        <dbReference type="ARBA" id="ARBA00023125"/>
    </source>
</evidence>
<feature type="compositionally biased region" description="Low complexity" evidence="8">
    <location>
        <begin position="204"/>
        <end position="213"/>
    </location>
</feature>
<evidence type="ECO:0000313" key="11">
    <source>
        <dbReference type="Proteomes" id="UP001044222"/>
    </source>
</evidence>
<comment type="subcellular location">
    <subcellularLocation>
        <location evidence="3">Chromosome</location>
    </subcellularLocation>
    <subcellularLocation>
        <location evidence="2 7">Nucleus</location>
    </subcellularLocation>
</comment>
<dbReference type="GO" id="GO:0030261">
    <property type="term" value="P:chromosome condensation"/>
    <property type="evidence" value="ECO:0007669"/>
    <property type="project" value="TreeGrafter"/>
</dbReference>
<feature type="compositionally biased region" description="Basic residues" evidence="8">
    <location>
        <begin position="233"/>
        <end position="242"/>
    </location>
</feature>
<evidence type="ECO:0000256" key="2">
    <source>
        <dbReference type="ARBA" id="ARBA00004123"/>
    </source>
</evidence>
<feature type="domain" description="H15" evidence="9">
    <location>
        <begin position="51"/>
        <end position="129"/>
    </location>
</feature>
<feature type="compositionally biased region" description="Basic and acidic residues" evidence="8">
    <location>
        <begin position="21"/>
        <end position="30"/>
    </location>
</feature>
<comment type="caution">
    <text evidence="10">The sequence shown here is derived from an EMBL/GenBank/DDBJ whole genome shotgun (WGS) entry which is preliminary data.</text>
</comment>
<dbReference type="GO" id="GO:0031492">
    <property type="term" value="F:nucleosomal DNA binding"/>
    <property type="evidence" value="ECO:0007669"/>
    <property type="project" value="TreeGrafter"/>
</dbReference>
<evidence type="ECO:0000256" key="8">
    <source>
        <dbReference type="SAM" id="MobiDB-lite"/>
    </source>
</evidence>
<dbReference type="EMBL" id="JAFIRN010000014">
    <property type="protein sequence ID" value="KAG5835910.1"/>
    <property type="molecule type" value="Genomic_DNA"/>
</dbReference>
<comment type="function">
    <text evidence="1">Histones H1 are necessary for the condensation of nucleosome chains into higher-order structures.</text>
</comment>
<feature type="region of interest" description="Disordered" evidence="8">
    <location>
        <begin position="113"/>
        <end position="242"/>
    </location>
</feature>
<dbReference type="GO" id="GO:0006334">
    <property type="term" value="P:nucleosome assembly"/>
    <property type="evidence" value="ECO:0007669"/>
    <property type="project" value="InterPro"/>
</dbReference>
<dbReference type="GO" id="GO:0005634">
    <property type="term" value="C:nucleus"/>
    <property type="evidence" value="ECO:0007669"/>
    <property type="project" value="UniProtKB-SubCell"/>
</dbReference>
<feature type="region of interest" description="Disordered" evidence="8">
    <location>
        <begin position="1"/>
        <end position="30"/>
    </location>
</feature>
<dbReference type="SUPFAM" id="SSF46785">
    <property type="entry name" value="Winged helix' DNA-binding domain"/>
    <property type="match status" value="1"/>
</dbReference>
<dbReference type="PANTHER" id="PTHR11467">
    <property type="entry name" value="HISTONE H1"/>
    <property type="match status" value="1"/>
</dbReference>
<protein>
    <recommendedName>
        <fullName evidence="9">H15 domain-containing protein</fullName>
    </recommendedName>
</protein>
<dbReference type="PROSITE" id="PS51504">
    <property type="entry name" value="H15"/>
    <property type="match status" value="1"/>
</dbReference>
<dbReference type="Pfam" id="PF00538">
    <property type="entry name" value="Linker_histone"/>
    <property type="match status" value="1"/>
</dbReference>
<dbReference type="GO" id="GO:0045910">
    <property type="term" value="P:negative regulation of DNA recombination"/>
    <property type="evidence" value="ECO:0007669"/>
    <property type="project" value="TreeGrafter"/>
</dbReference>
<keyword evidence="11" id="KW-1185">Reference proteome</keyword>
<evidence type="ECO:0000313" key="10">
    <source>
        <dbReference type="EMBL" id="KAG5835910.1"/>
    </source>
</evidence>
<comment type="similarity">
    <text evidence="7">Belongs to the histone H1/H5 family.</text>
</comment>
<dbReference type="OrthoDB" id="1110759at2759"/>
<evidence type="ECO:0000259" key="9">
    <source>
        <dbReference type="PROSITE" id="PS51504"/>
    </source>
</evidence>
<evidence type="ECO:0000256" key="4">
    <source>
        <dbReference type="ARBA" id="ARBA00022454"/>
    </source>
</evidence>
<dbReference type="GO" id="GO:0030527">
    <property type="term" value="F:structural constituent of chromatin"/>
    <property type="evidence" value="ECO:0007669"/>
    <property type="project" value="InterPro"/>
</dbReference>
<evidence type="ECO:0000256" key="3">
    <source>
        <dbReference type="ARBA" id="ARBA00004286"/>
    </source>
</evidence>
<keyword evidence="6 7" id="KW-0539">Nucleus</keyword>
<dbReference type="InterPro" id="IPR005819">
    <property type="entry name" value="H1/H5"/>
</dbReference>
<dbReference type="GO" id="GO:0000786">
    <property type="term" value="C:nucleosome"/>
    <property type="evidence" value="ECO:0007669"/>
    <property type="project" value="InterPro"/>
</dbReference>
<keyword evidence="4 7" id="KW-0158">Chromosome</keyword>
<gene>
    <name evidence="10" type="ORF">ANANG_G00249010</name>
</gene>
<dbReference type="InterPro" id="IPR036388">
    <property type="entry name" value="WH-like_DNA-bd_sf"/>
</dbReference>
<reference evidence="10" key="1">
    <citation type="submission" date="2021-01" db="EMBL/GenBank/DDBJ databases">
        <title>A chromosome-scale assembly of European eel, Anguilla anguilla.</title>
        <authorList>
            <person name="Henkel C."/>
            <person name="Jong-Raadsen S.A."/>
            <person name="Dufour S."/>
            <person name="Weltzien F.-A."/>
            <person name="Palstra A.P."/>
            <person name="Pelster B."/>
            <person name="Spaink H.P."/>
            <person name="Van Den Thillart G.E."/>
            <person name="Jansen H."/>
            <person name="Zahm M."/>
            <person name="Klopp C."/>
            <person name="Cedric C."/>
            <person name="Louis A."/>
            <person name="Berthelot C."/>
            <person name="Parey E."/>
            <person name="Roest Crollius H."/>
            <person name="Montfort J."/>
            <person name="Robinson-Rechavi M."/>
            <person name="Bucao C."/>
            <person name="Bouchez O."/>
            <person name="Gislard M."/>
            <person name="Lluch J."/>
            <person name="Milhes M."/>
            <person name="Lampietro C."/>
            <person name="Lopez Roques C."/>
            <person name="Donnadieu C."/>
            <person name="Braasch I."/>
            <person name="Desvignes T."/>
            <person name="Postlethwait J."/>
            <person name="Bobe J."/>
            <person name="Guiguen Y."/>
            <person name="Dirks R."/>
        </authorList>
    </citation>
    <scope>NUCLEOTIDE SEQUENCE</scope>
    <source>
        <strain evidence="10">Tag_6206</strain>
        <tissue evidence="10">Liver</tissue>
    </source>
</reference>
<dbReference type="InterPro" id="IPR005818">
    <property type="entry name" value="Histone_H1/H5_H15"/>
</dbReference>
<dbReference type="CDD" id="cd00073">
    <property type="entry name" value="H15"/>
    <property type="match status" value="1"/>
</dbReference>
<dbReference type="PRINTS" id="PR00624">
    <property type="entry name" value="HISTONEH5"/>
</dbReference>
<dbReference type="Proteomes" id="UP001044222">
    <property type="component" value="Chromosome 14"/>
</dbReference>
<dbReference type="OMA" id="NCAWSAV"/>